<dbReference type="NCBIfam" id="NF041068">
    <property type="entry name" value="DpdK"/>
    <property type="match status" value="1"/>
</dbReference>
<dbReference type="OrthoDB" id="8441577at2"/>
<accession>A0A1I4J2P3</accession>
<dbReference type="Gene3D" id="3.30.870.10">
    <property type="entry name" value="Endonuclease Chain A"/>
    <property type="match status" value="1"/>
</dbReference>
<dbReference type="Pfam" id="PF13091">
    <property type="entry name" value="PLDc_2"/>
    <property type="match status" value="1"/>
</dbReference>
<dbReference type="InterPro" id="IPR025202">
    <property type="entry name" value="PLD-like_dom"/>
</dbReference>
<dbReference type="SUPFAM" id="SSF56024">
    <property type="entry name" value="Phospholipase D/nuclease"/>
    <property type="match status" value="1"/>
</dbReference>
<dbReference type="EMBL" id="FOSG01000022">
    <property type="protein sequence ID" value="SFL60820.1"/>
    <property type="molecule type" value="Genomic_DNA"/>
</dbReference>
<name>A0A1I4J2P3_9ACTN</name>
<dbReference type="RefSeq" id="WP_139238163.1">
    <property type="nucleotide sequence ID" value="NZ_FOSG01000022.1"/>
</dbReference>
<organism evidence="2 3">
    <name type="scientific">Streptomyces pini</name>
    <dbReference type="NCBI Taxonomy" id="1520580"/>
    <lineage>
        <taxon>Bacteria</taxon>
        <taxon>Bacillati</taxon>
        <taxon>Actinomycetota</taxon>
        <taxon>Actinomycetes</taxon>
        <taxon>Kitasatosporales</taxon>
        <taxon>Streptomycetaceae</taxon>
        <taxon>Streptomyces</taxon>
    </lineage>
</organism>
<dbReference type="AlphaFoldDB" id="A0A1I4J2P3"/>
<evidence type="ECO:0000259" key="1">
    <source>
        <dbReference type="Pfam" id="PF13091"/>
    </source>
</evidence>
<reference evidence="3" key="1">
    <citation type="submission" date="2016-10" db="EMBL/GenBank/DDBJ databases">
        <authorList>
            <person name="Varghese N."/>
            <person name="Submissions S."/>
        </authorList>
    </citation>
    <scope>NUCLEOTIDE SEQUENCE [LARGE SCALE GENOMIC DNA]</scope>
    <source>
        <strain evidence="3">PL19</strain>
    </source>
</reference>
<dbReference type="Proteomes" id="UP000198928">
    <property type="component" value="Unassembled WGS sequence"/>
</dbReference>
<sequence length="175" mass="19190">MTVSPRTLRTNARSALRADSLIRTALLAQLSAPGGEVWLVSAWVSDVDLVDNADGSFDYLLGENPPLQCRLSDLLLMLANSGTAVRVVTQDAPANALFLERLALGRDESTDLEVFLDQVIHEKSLVGPGWMFEGSMNFTRNGLARNKEKITYSLDEPAAAQAIVDYQHEWMARGV</sequence>
<feature type="domain" description="Phospholipase D-like" evidence="1">
    <location>
        <begin position="71"/>
        <end position="170"/>
    </location>
</feature>
<evidence type="ECO:0000313" key="2">
    <source>
        <dbReference type="EMBL" id="SFL60820.1"/>
    </source>
</evidence>
<protein>
    <submittedName>
        <fullName evidence="2">PLD-like domain-containing protein</fullName>
    </submittedName>
</protein>
<gene>
    <name evidence="2" type="ORF">SAMN05192584_12288</name>
</gene>
<keyword evidence="3" id="KW-1185">Reference proteome</keyword>
<evidence type="ECO:0000313" key="3">
    <source>
        <dbReference type="Proteomes" id="UP000198928"/>
    </source>
</evidence>
<proteinExistence type="predicted"/>